<proteinExistence type="predicted"/>
<accession>A0ABT9J7N5</accession>
<dbReference type="Proteomes" id="UP001224997">
    <property type="component" value="Unassembled WGS sequence"/>
</dbReference>
<sequence>MAERPGIWGMRGLTVLALLAIAGGLWVSGGPMQGRAERRDQMRSADLSALTAQAECRGTEAGAATADLGPTALCPETPRLADPATGAPYRITVLDRNNLRLCADFELPADKRLLAHEWQPGIDADGCIVYRLNRPF</sequence>
<name>A0ABT9J7N5_9RHOB</name>
<gene>
    <name evidence="1" type="ORF">Q5Y72_01710</name>
</gene>
<keyword evidence="2" id="KW-1185">Reference proteome</keyword>
<reference evidence="1 2" key="1">
    <citation type="submission" date="2023-08" db="EMBL/GenBank/DDBJ databases">
        <authorList>
            <person name="Park J.-S."/>
        </authorList>
    </citation>
    <scope>NUCLEOTIDE SEQUENCE [LARGE SCALE GENOMIC DNA]</scope>
    <source>
        <strain evidence="1 2">2205BS29-5</strain>
    </source>
</reference>
<comment type="caution">
    <text evidence="1">The sequence shown here is derived from an EMBL/GenBank/DDBJ whole genome shotgun (WGS) entry which is preliminary data.</text>
</comment>
<dbReference type="RefSeq" id="WP_305961683.1">
    <property type="nucleotide sequence ID" value="NZ_JAVAMQ010000001.1"/>
</dbReference>
<dbReference type="EMBL" id="JAVAMQ010000001">
    <property type="protein sequence ID" value="MDP5305811.1"/>
    <property type="molecule type" value="Genomic_DNA"/>
</dbReference>
<organism evidence="1 2">
    <name type="scientific">Paracoccus spongiarum</name>
    <dbReference type="NCBI Taxonomy" id="3064387"/>
    <lineage>
        <taxon>Bacteria</taxon>
        <taxon>Pseudomonadati</taxon>
        <taxon>Pseudomonadota</taxon>
        <taxon>Alphaproteobacteria</taxon>
        <taxon>Rhodobacterales</taxon>
        <taxon>Paracoccaceae</taxon>
        <taxon>Paracoccus</taxon>
    </lineage>
</organism>
<evidence type="ECO:0000313" key="2">
    <source>
        <dbReference type="Proteomes" id="UP001224997"/>
    </source>
</evidence>
<protein>
    <submittedName>
        <fullName evidence="1">Uncharacterized protein</fullName>
    </submittedName>
</protein>
<evidence type="ECO:0000313" key="1">
    <source>
        <dbReference type="EMBL" id="MDP5305811.1"/>
    </source>
</evidence>